<keyword evidence="1" id="KW-0472">Membrane</keyword>
<feature type="transmembrane region" description="Helical" evidence="1">
    <location>
        <begin position="48"/>
        <end position="65"/>
    </location>
</feature>
<dbReference type="RefSeq" id="WP_161716792.1">
    <property type="nucleotide sequence ID" value="NZ_JAAAPO010000001.1"/>
</dbReference>
<evidence type="ECO:0008006" key="4">
    <source>
        <dbReference type="Google" id="ProtNLM"/>
    </source>
</evidence>
<evidence type="ECO:0000256" key="1">
    <source>
        <dbReference type="SAM" id="Phobius"/>
    </source>
</evidence>
<keyword evidence="3" id="KW-1185">Reference proteome</keyword>
<evidence type="ECO:0000313" key="3">
    <source>
        <dbReference type="Proteomes" id="UP000753724"/>
    </source>
</evidence>
<reference evidence="3" key="1">
    <citation type="submission" date="2020-01" db="EMBL/GenBank/DDBJ databases">
        <title>Sphingomonas sp. strain CSW-10.</title>
        <authorList>
            <person name="Chen W.-M."/>
        </authorList>
    </citation>
    <scope>NUCLEOTIDE SEQUENCE [LARGE SCALE GENOMIC DNA]</scope>
    <source>
        <strain evidence="3">FSY-8</strain>
    </source>
</reference>
<dbReference type="EMBL" id="JAAAPO010000001">
    <property type="protein sequence ID" value="NBC35530.1"/>
    <property type="molecule type" value="Genomic_DNA"/>
</dbReference>
<gene>
    <name evidence="2" type="ORF">GTZ99_03055</name>
</gene>
<comment type="caution">
    <text evidence="2">The sequence shown here is derived from an EMBL/GenBank/DDBJ whole genome shotgun (WGS) entry which is preliminary data.</text>
</comment>
<evidence type="ECO:0000313" key="2">
    <source>
        <dbReference type="EMBL" id="NBC35530.1"/>
    </source>
</evidence>
<sequence length="232" mass="25383">MPKKPEWNETPCPWCKEPIAIAAVRCPHCQQTFTDAEIVKRKSDHRTAFGLGCLLLLLIIGALSWCTSRSDNDEPITIATSSAAPSPSPVEAEVSDATLQQARTEAEANWEQILLPKYAPEAPVTGLCQDAMCETTRVKFSRSDWPKAWRGDYQGQRNAAYCRTTGCDGAVIIDKIDGCAWRLVIGSMNAVAAQDVDASSLVSDCGRLNETSREMAATKADTYITMIKRGRP</sequence>
<keyword evidence="1" id="KW-0812">Transmembrane</keyword>
<proteinExistence type="predicted"/>
<keyword evidence="1" id="KW-1133">Transmembrane helix</keyword>
<organism evidence="2 3">
    <name type="scientific">Novosphingobium ovatum</name>
    <dbReference type="NCBI Taxonomy" id="1908523"/>
    <lineage>
        <taxon>Bacteria</taxon>
        <taxon>Pseudomonadati</taxon>
        <taxon>Pseudomonadota</taxon>
        <taxon>Alphaproteobacteria</taxon>
        <taxon>Sphingomonadales</taxon>
        <taxon>Sphingomonadaceae</taxon>
        <taxon>Novosphingobium</taxon>
    </lineage>
</organism>
<protein>
    <recommendedName>
        <fullName evidence="4">Zinc ribbon domain-containing protein</fullName>
    </recommendedName>
</protein>
<name>A0ABW9XAH2_9SPHN</name>
<accession>A0ABW9XAH2</accession>
<dbReference type="Proteomes" id="UP000753724">
    <property type="component" value="Unassembled WGS sequence"/>
</dbReference>